<dbReference type="OMA" id="NDKSEVC"/>
<evidence type="ECO:0000313" key="4">
    <source>
        <dbReference type="EMBL" id="CAD8163885.1"/>
    </source>
</evidence>
<gene>
    <name evidence="4" type="ORF">POCTA_138.1.T0440078</name>
</gene>
<dbReference type="SMART" id="SM00757">
    <property type="entry name" value="CRA"/>
    <property type="match status" value="1"/>
</dbReference>
<dbReference type="PROSITE" id="PS50897">
    <property type="entry name" value="CTLH"/>
    <property type="match status" value="1"/>
</dbReference>
<accession>A0A8S1UH86</accession>
<dbReference type="CDD" id="cd12885">
    <property type="entry name" value="SPRY_RanBP_like"/>
    <property type="match status" value="1"/>
</dbReference>
<dbReference type="InterPro" id="IPR006594">
    <property type="entry name" value="LisH"/>
</dbReference>
<reference evidence="4" key="1">
    <citation type="submission" date="2021-01" db="EMBL/GenBank/DDBJ databases">
        <authorList>
            <consortium name="Genoscope - CEA"/>
            <person name="William W."/>
        </authorList>
    </citation>
    <scope>NUCLEOTIDE SEQUENCE</scope>
</reference>
<evidence type="ECO:0000313" key="5">
    <source>
        <dbReference type="Proteomes" id="UP000683925"/>
    </source>
</evidence>
<dbReference type="InterPro" id="IPR050618">
    <property type="entry name" value="Ubq-SigPath_Reg"/>
</dbReference>
<dbReference type="PROSITE" id="PS50188">
    <property type="entry name" value="B302_SPRY"/>
    <property type="match status" value="1"/>
</dbReference>
<feature type="region of interest" description="Disordered" evidence="1">
    <location>
        <begin position="247"/>
        <end position="268"/>
    </location>
</feature>
<name>A0A8S1UH86_PAROT</name>
<dbReference type="AlphaFoldDB" id="A0A8S1UH86"/>
<feature type="domain" description="CTLH" evidence="3">
    <location>
        <begin position="329"/>
        <end position="385"/>
    </location>
</feature>
<dbReference type="SMART" id="SM00668">
    <property type="entry name" value="CTLH"/>
    <property type="match status" value="1"/>
</dbReference>
<dbReference type="OrthoDB" id="292319at2759"/>
<comment type="caution">
    <text evidence="4">The sequence shown here is derived from an EMBL/GenBank/DDBJ whole genome shotgun (WGS) entry which is preliminary data.</text>
</comment>
<protein>
    <recommendedName>
        <fullName evidence="6">SPRY domain-containing protein</fullName>
    </recommendedName>
</protein>
<dbReference type="InterPro" id="IPR044736">
    <property type="entry name" value="Gid1/RanBPM/SPLA_SPRY"/>
</dbReference>
<evidence type="ECO:0008006" key="6">
    <source>
        <dbReference type="Google" id="ProtNLM"/>
    </source>
</evidence>
<evidence type="ECO:0000259" key="2">
    <source>
        <dbReference type="PROSITE" id="PS50188"/>
    </source>
</evidence>
<dbReference type="Pfam" id="PF00622">
    <property type="entry name" value="SPRY"/>
    <property type="match status" value="1"/>
</dbReference>
<evidence type="ECO:0000259" key="3">
    <source>
        <dbReference type="PROSITE" id="PS50897"/>
    </source>
</evidence>
<evidence type="ECO:0000256" key="1">
    <source>
        <dbReference type="SAM" id="MobiDB-lite"/>
    </source>
</evidence>
<dbReference type="InterPro" id="IPR024964">
    <property type="entry name" value="CTLH/CRA"/>
</dbReference>
<keyword evidence="5" id="KW-1185">Reference proteome</keyword>
<sequence length="493" mass="57023">MQVEPYINSVVKSLDNSALINAKLKRRKQQNIYYDNDGLTVKYTPNQETHELACLQTDQVITSSFYYFEVKILKKMNNKNVISIGLAFDNYLVNMPLGVFSGSIGYQSDGKVIVQKKEIDLKMNPYKQDDVVGCGIYKSVVFFTHNGIRSLQTVKIDIKEPLYPTVVCGDLVVLQFNLGASPMIYDYKKMQVKEQQDIIQQIDKQDVSPYSLHLIIQEYLWSQGYMNSLKQFERESSLEENQSMRFEKQPEEMTYEEEQQLEGELKRKQSLQMTPMSALQRKLSGLQSPNLQQISSIERKVSGFQLDEQENNNEFNQIAEQAFLKDQLVNQERIKIQKLIREGMIGDVIVILNEMMPEFLKKEGIRQTLYAQQFIELMKRDRVQEAIELGQLHLSQHLHFQIESVDEKLNPIEIKIENILGLICYDDIGSSALRGLTSQQQRERVCEYINRCLLIELGYEDESALEICLKQLSQVCDEIQTRGLLGGQSVQFL</sequence>
<dbReference type="InterPro" id="IPR001870">
    <property type="entry name" value="B30.2/SPRY"/>
</dbReference>
<organism evidence="4 5">
    <name type="scientific">Paramecium octaurelia</name>
    <dbReference type="NCBI Taxonomy" id="43137"/>
    <lineage>
        <taxon>Eukaryota</taxon>
        <taxon>Sar</taxon>
        <taxon>Alveolata</taxon>
        <taxon>Ciliophora</taxon>
        <taxon>Intramacronucleata</taxon>
        <taxon>Oligohymenophorea</taxon>
        <taxon>Peniculida</taxon>
        <taxon>Parameciidae</taxon>
        <taxon>Paramecium</taxon>
    </lineage>
</organism>
<dbReference type="Pfam" id="PF10607">
    <property type="entry name" value="CTLH"/>
    <property type="match status" value="1"/>
</dbReference>
<proteinExistence type="predicted"/>
<dbReference type="InterPro" id="IPR003877">
    <property type="entry name" value="SPRY_dom"/>
</dbReference>
<dbReference type="InterPro" id="IPR006595">
    <property type="entry name" value="CTLH_C"/>
</dbReference>
<dbReference type="SMART" id="SM00449">
    <property type="entry name" value="SPRY"/>
    <property type="match status" value="1"/>
</dbReference>
<dbReference type="PROSITE" id="PS50896">
    <property type="entry name" value="LISH"/>
    <property type="match status" value="1"/>
</dbReference>
<dbReference type="EMBL" id="CAJJDP010000044">
    <property type="protein sequence ID" value="CAD8163885.1"/>
    <property type="molecule type" value="Genomic_DNA"/>
</dbReference>
<dbReference type="Proteomes" id="UP000683925">
    <property type="component" value="Unassembled WGS sequence"/>
</dbReference>
<feature type="domain" description="B30.2/SPRY" evidence="2">
    <location>
        <begin position="1"/>
        <end position="183"/>
    </location>
</feature>
<dbReference type="InterPro" id="IPR013144">
    <property type="entry name" value="CRA_dom"/>
</dbReference>
<dbReference type="PANTHER" id="PTHR12864">
    <property type="entry name" value="RAN BINDING PROTEIN 9-RELATED"/>
    <property type="match status" value="1"/>
</dbReference>